<protein>
    <submittedName>
        <fullName evidence="3">Glycosyltransferase family 4 protein</fullName>
        <ecNumber evidence="3">2.4.-.-</ecNumber>
    </submittedName>
</protein>
<keyword evidence="4" id="KW-1185">Reference proteome</keyword>
<keyword evidence="3" id="KW-0808">Transferase</keyword>
<sequence>MKKLLITTTTFPTNLQDNQPGFIYHLASYLQNDFQIYVLAPRAKGALENEKRGKIRIIRYAYGVFRRWETLAYGGGILENLKRNRLNYLLIPLLMLAQLFALHRTVKLKNIDLINAHWIIPQGLVAILARKLFKLPIRVVITSHGGDLYGLNSPFLNRIKKWVIENADQLIVVSAAMKDYCYQYLNVDRNCSITVRSMGVDLVNTFNNKMRFAERQNVIFVGRLVEKKGLPILLRAVAILKQKEISLKYTIVGDGPLKQDLLAQVQQLKIEDYVKFVGSKSHQQLPELLTQHQILVMPSVVSQGGDQEGLGLVAIEAMGCGCAVIASDLPAIRDVVQDGYNGLMFTVGDAHMLANKIEFLMENSKELLRLSKNGRESVIQRFDWQSVAGDYQKYFEQY</sequence>
<dbReference type="SUPFAM" id="SSF53756">
    <property type="entry name" value="UDP-Glycosyltransferase/glycogen phosphorylase"/>
    <property type="match status" value="1"/>
</dbReference>
<dbReference type="PANTHER" id="PTHR12526">
    <property type="entry name" value="GLYCOSYLTRANSFERASE"/>
    <property type="match status" value="1"/>
</dbReference>
<feature type="domain" description="Glycosyltransferase subfamily 4-like N-terminal" evidence="2">
    <location>
        <begin position="23"/>
        <end position="202"/>
    </location>
</feature>
<reference evidence="3 4" key="1">
    <citation type="submission" date="2024-06" db="EMBL/GenBank/DDBJ databases">
        <authorList>
            <person name="Li F."/>
        </authorList>
    </citation>
    <scope>NUCLEOTIDE SEQUENCE [LARGE SCALE GENOMIC DNA]</scope>
    <source>
        <strain evidence="3 4">GXAS 311</strain>
    </source>
</reference>
<proteinExistence type="predicted"/>
<dbReference type="GO" id="GO:0016757">
    <property type="term" value="F:glycosyltransferase activity"/>
    <property type="evidence" value="ECO:0007669"/>
    <property type="project" value="UniProtKB-KW"/>
</dbReference>
<dbReference type="CDD" id="cd03801">
    <property type="entry name" value="GT4_PimA-like"/>
    <property type="match status" value="1"/>
</dbReference>
<dbReference type="Pfam" id="PF00534">
    <property type="entry name" value="Glycos_transf_1"/>
    <property type="match status" value="1"/>
</dbReference>
<evidence type="ECO:0000313" key="3">
    <source>
        <dbReference type="EMBL" id="MET1254659.1"/>
    </source>
</evidence>
<dbReference type="Proteomes" id="UP001548189">
    <property type="component" value="Unassembled WGS sequence"/>
</dbReference>
<evidence type="ECO:0000259" key="2">
    <source>
        <dbReference type="Pfam" id="PF13439"/>
    </source>
</evidence>
<feature type="domain" description="Glycosyl transferase family 1" evidence="1">
    <location>
        <begin position="214"/>
        <end position="376"/>
    </location>
</feature>
<keyword evidence="3" id="KW-0328">Glycosyltransferase</keyword>
<evidence type="ECO:0000259" key="1">
    <source>
        <dbReference type="Pfam" id="PF00534"/>
    </source>
</evidence>
<accession>A0ABV2BRW8</accession>
<gene>
    <name evidence="3" type="ORF">ABVT43_05930</name>
</gene>
<evidence type="ECO:0000313" key="4">
    <source>
        <dbReference type="Proteomes" id="UP001548189"/>
    </source>
</evidence>
<dbReference type="Pfam" id="PF13439">
    <property type="entry name" value="Glyco_transf_4"/>
    <property type="match status" value="1"/>
</dbReference>
<dbReference type="EC" id="2.4.-.-" evidence="3"/>
<dbReference type="Gene3D" id="3.40.50.2000">
    <property type="entry name" value="Glycogen Phosphorylase B"/>
    <property type="match status" value="2"/>
</dbReference>
<name>A0ABV2BRW8_9GAMM</name>
<comment type="caution">
    <text evidence="3">The sequence shown here is derived from an EMBL/GenBank/DDBJ whole genome shotgun (WGS) entry which is preliminary data.</text>
</comment>
<dbReference type="RefSeq" id="WP_353874237.1">
    <property type="nucleotide sequence ID" value="NZ_JBEVCJ010000005.1"/>
</dbReference>
<organism evidence="3 4">
    <name type="scientific">Aliikangiella maris</name>
    <dbReference type="NCBI Taxonomy" id="3162458"/>
    <lineage>
        <taxon>Bacteria</taxon>
        <taxon>Pseudomonadati</taxon>
        <taxon>Pseudomonadota</taxon>
        <taxon>Gammaproteobacteria</taxon>
        <taxon>Oceanospirillales</taxon>
        <taxon>Pleioneaceae</taxon>
        <taxon>Aliikangiella</taxon>
    </lineage>
</organism>
<dbReference type="EMBL" id="JBEVCJ010000005">
    <property type="protein sequence ID" value="MET1254659.1"/>
    <property type="molecule type" value="Genomic_DNA"/>
</dbReference>
<dbReference type="InterPro" id="IPR028098">
    <property type="entry name" value="Glyco_trans_4-like_N"/>
</dbReference>
<dbReference type="InterPro" id="IPR001296">
    <property type="entry name" value="Glyco_trans_1"/>
</dbReference>